<evidence type="ECO:0000313" key="2">
    <source>
        <dbReference type="Proteomes" id="UP000291236"/>
    </source>
</evidence>
<dbReference type="KEGG" id="sbf:JCM31447_05620"/>
<keyword evidence="2" id="KW-1185">Reference proteome</keyword>
<dbReference type="EMBL" id="AP019368">
    <property type="protein sequence ID" value="BBH52124.1"/>
    <property type="molecule type" value="Genomic_DNA"/>
</dbReference>
<accession>A0A4P2VJQ9</accession>
<reference evidence="1 2" key="1">
    <citation type="submission" date="2018-12" db="EMBL/GenBank/DDBJ databases">
        <title>Rubrispira sanarue gen. nov., sp., nov., a member of the order Silvanigrellales, isolated from a brackish lake in Hamamatsu Japan.</title>
        <authorList>
            <person name="Maejima Y."/>
            <person name="Iino T."/>
            <person name="Muraguchi Y."/>
            <person name="Fukuda K."/>
            <person name="Nojiri H."/>
            <person name="Ohkuma M."/>
            <person name="Moriuchi R."/>
            <person name="Dohra H."/>
            <person name="Kimbara K."/>
            <person name="Shintani M."/>
        </authorList>
    </citation>
    <scope>NUCLEOTIDE SEQUENCE [LARGE SCALE GENOMIC DNA]</scope>
    <source>
        <strain evidence="1 2">RF1110005</strain>
    </source>
</reference>
<gene>
    <name evidence="1" type="ORF">JCM31447_05620</name>
</gene>
<name>A0A4P2VJQ9_FLUSA</name>
<dbReference type="AlphaFoldDB" id="A0A4P2VJQ9"/>
<organism evidence="1 2">
    <name type="scientific">Fluviispira sanaruensis</name>
    <dbReference type="NCBI Taxonomy" id="2493639"/>
    <lineage>
        <taxon>Bacteria</taxon>
        <taxon>Pseudomonadati</taxon>
        <taxon>Bdellovibrionota</taxon>
        <taxon>Oligoflexia</taxon>
        <taxon>Silvanigrellales</taxon>
        <taxon>Silvanigrellaceae</taxon>
        <taxon>Fluviispira</taxon>
    </lineage>
</organism>
<dbReference type="RefSeq" id="WP_130606297.1">
    <property type="nucleotide sequence ID" value="NZ_AP019368.1"/>
</dbReference>
<dbReference type="Proteomes" id="UP000291236">
    <property type="component" value="Chromosome"/>
</dbReference>
<evidence type="ECO:0000313" key="1">
    <source>
        <dbReference type="EMBL" id="BBH52124.1"/>
    </source>
</evidence>
<protein>
    <submittedName>
        <fullName evidence="1">Uncharacterized protein</fullName>
    </submittedName>
</protein>
<sequence>MEHPEATQKLSAYFKDKNYMVVLLNVKKRFSYKKDRIEFLEPQPNGIRMDLWKIRLKDDNIFK</sequence>
<proteinExistence type="predicted"/>